<dbReference type="SUPFAM" id="SSF50494">
    <property type="entry name" value="Trypsin-like serine proteases"/>
    <property type="match status" value="1"/>
</dbReference>
<dbReference type="PROSITE" id="PS50240">
    <property type="entry name" value="TRYPSIN_DOM"/>
    <property type="match status" value="1"/>
</dbReference>
<dbReference type="PANTHER" id="PTHR24257">
    <property type="entry name" value="CHYMOTRYPSIN-LIKE ELASTASE FAMILY MEMBER"/>
    <property type="match status" value="1"/>
</dbReference>
<dbReference type="GO" id="GO:0005615">
    <property type="term" value="C:extracellular space"/>
    <property type="evidence" value="ECO:0007669"/>
    <property type="project" value="TreeGrafter"/>
</dbReference>
<evidence type="ECO:0000259" key="1">
    <source>
        <dbReference type="PROSITE" id="PS50240"/>
    </source>
</evidence>
<protein>
    <recommendedName>
        <fullName evidence="1">Peptidase S1 domain-containing protein</fullName>
    </recommendedName>
</protein>
<evidence type="ECO:0000313" key="2">
    <source>
        <dbReference type="EMBL" id="VDK83914.1"/>
    </source>
</evidence>
<dbReference type="InterPro" id="IPR001254">
    <property type="entry name" value="Trypsin_dom"/>
</dbReference>
<sequence>MTAGETFNFANLTGDKLIAHLGDHTFTKPETTLQAIEVELIQVHPDFNDKDEGASVDVALLQLSKAITKSKDVDYICVPSADLGLSSEKSCYYAGWGAVLRQGTVKQWRNPRLLREAEVSVASNEECSKAGLSVTGGKTTCIEVEARDCVSALAMETQVEDYIASQRGKGVGS</sequence>
<dbReference type="GO" id="GO:0006508">
    <property type="term" value="P:proteolysis"/>
    <property type="evidence" value="ECO:0007669"/>
    <property type="project" value="InterPro"/>
</dbReference>
<dbReference type="Gene3D" id="2.40.10.10">
    <property type="entry name" value="Trypsin-like serine proteases"/>
    <property type="match status" value="1"/>
</dbReference>
<name>A0A3P6V0E8_DIBLA</name>
<dbReference type="Proteomes" id="UP000281553">
    <property type="component" value="Unassembled WGS sequence"/>
</dbReference>
<keyword evidence="3" id="KW-1185">Reference proteome</keyword>
<dbReference type="AlphaFoldDB" id="A0A3P6V0E8"/>
<dbReference type="GO" id="GO:0004252">
    <property type="term" value="F:serine-type endopeptidase activity"/>
    <property type="evidence" value="ECO:0007669"/>
    <property type="project" value="InterPro"/>
</dbReference>
<accession>A0A3P6V0E8</accession>
<dbReference type="InterPro" id="IPR009003">
    <property type="entry name" value="Peptidase_S1_PA"/>
</dbReference>
<dbReference type="EMBL" id="UYRU01043803">
    <property type="protein sequence ID" value="VDK83914.1"/>
    <property type="molecule type" value="Genomic_DNA"/>
</dbReference>
<dbReference type="PANTHER" id="PTHR24257:SF17">
    <property type="match status" value="1"/>
</dbReference>
<gene>
    <name evidence="2" type="ORF">DILT_LOCUS3527</name>
</gene>
<evidence type="ECO:0000313" key="3">
    <source>
        <dbReference type="Proteomes" id="UP000281553"/>
    </source>
</evidence>
<dbReference type="InterPro" id="IPR050850">
    <property type="entry name" value="Peptidase_S1_Elastase_sf"/>
</dbReference>
<proteinExistence type="predicted"/>
<dbReference type="InterPro" id="IPR043504">
    <property type="entry name" value="Peptidase_S1_PA_chymotrypsin"/>
</dbReference>
<dbReference type="Pfam" id="PF00089">
    <property type="entry name" value="Trypsin"/>
    <property type="match status" value="1"/>
</dbReference>
<feature type="domain" description="Peptidase S1" evidence="1">
    <location>
        <begin position="1"/>
        <end position="141"/>
    </location>
</feature>
<reference evidence="2 3" key="1">
    <citation type="submission" date="2018-11" db="EMBL/GenBank/DDBJ databases">
        <authorList>
            <consortium name="Pathogen Informatics"/>
        </authorList>
    </citation>
    <scope>NUCLEOTIDE SEQUENCE [LARGE SCALE GENOMIC DNA]</scope>
</reference>
<dbReference type="OrthoDB" id="6049173at2759"/>
<organism evidence="2 3">
    <name type="scientific">Dibothriocephalus latus</name>
    <name type="common">Fish tapeworm</name>
    <name type="synonym">Diphyllobothrium latum</name>
    <dbReference type="NCBI Taxonomy" id="60516"/>
    <lineage>
        <taxon>Eukaryota</taxon>
        <taxon>Metazoa</taxon>
        <taxon>Spiralia</taxon>
        <taxon>Lophotrochozoa</taxon>
        <taxon>Platyhelminthes</taxon>
        <taxon>Cestoda</taxon>
        <taxon>Eucestoda</taxon>
        <taxon>Diphyllobothriidea</taxon>
        <taxon>Diphyllobothriidae</taxon>
        <taxon>Dibothriocephalus</taxon>
    </lineage>
</organism>